<proteinExistence type="predicted"/>
<dbReference type="AlphaFoldDB" id="A0A516IRX7"/>
<protein>
    <submittedName>
        <fullName evidence="2">DUF2147 domain-containing protein</fullName>
    </submittedName>
</protein>
<dbReference type="EMBL" id="CP041659">
    <property type="protein sequence ID" value="QDP19655.1"/>
    <property type="molecule type" value="Genomic_DNA"/>
</dbReference>
<sequence>MIINSRIAVIVLRSSGAHSVDRSSPHCPASVSAMTKARYLLAATTLALTVAVPAEARSPIEGRWQKGNLQIDIKPCGSALCGTVVRASKKQQARAEKGSGTDLIGATLIRDIRPTGPGAYSARVFVPDRNMNASGRIKQLAPNRLQVSGCVLAIICKSGNWSRVN</sequence>
<organism evidence="2 3">
    <name type="scientific">Sphingomonas xanthus</name>
    <dbReference type="NCBI Taxonomy" id="2594473"/>
    <lineage>
        <taxon>Bacteria</taxon>
        <taxon>Pseudomonadati</taxon>
        <taxon>Pseudomonadota</taxon>
        <taxon>Alphaproteobacteria</taxon>
        <taxon>Sphingomonadales</taxon>
        <taxon>Sphingomonadaceae</taxon>
        <taxon>Sphingomonas</taxon>
    </lineage>
</organism>
<dbReference type="InterPro" id="IPR019223">
    <property type="entry name" value="DUF2147"/>
</dbReference>
<dbReference type="KEGG" id="sxa:FMM02_06605"/>
<reference evidence="2 3" key="1">
    <citation type="submission" date="2019-07" db="EMBL/GenBank/DDBJ databases">
        <title>Sphingomonas AE3 Genome sequencing and assembly.</title>
        <authorList>
            <person name="Kim H."/>
        </authorList>
    </citation>
    <scope>NUCLEOTIDE SEQUENCE [LARGE SCALE GENOMIC DNA]</scope>
    <source>
        <strain evidence="2 3">AE3</strain>
    </source>
</reference>
<dbReference type="PANTHER" id="PTHR36919">
    <property type="entry name" value="BLR1215 PROTEIN"/>
    <property type="match status" value="1"/>
</dbReference>
<dbReference type="PANTHER" id="PTHR36919:SF2">
    <property type="entry name" value="BLL6627 PROTEIN"/>
    <property type="match status" value="1"/>
</dbReference>
<dbReference type="OrthoDB" id="9811671at2"/>
<dbReference type="Pfam" id="PF09917">
    <property type="entry name" value="DUF2147"/>
    <property type="match status" value="1"/>
</dbReference>
<evidence type="ECO:0000313" key="3">
    <source>
        <dbReference type="Proteomes" id="UP000321857"/>
    </source>
</evidence>
<dbReference type="Gene3D" id="2.40.128.520">
    <property type="match status" value="1"/>
</dbReference>
<name>A0A516IRX7_9SPHN</name>
<evidence type="ECO:0000313" key="2">
    <source>
        <dbReference type="EMBL" id="QDP19655.1"/>
    </source>
</evidence>
<dbReference type="Proteomes" id="UP000321857">
    <property type="component" value="Chromosome"/>
</dbReference>
<gene>
    <name evidence="2" type="ORF">FMM02_06605</name>
</gene>
<feature type="domain" description="DUF2147" evidence="1">
    <location>
        <begin position="62"/>
        <end position="163"/>
    </location>
</feature>
<accession>A0A516IRX7</accession>
<keyword evidence="3" id="KW-1185">Reference proteome</keyword>
<evidence type="ECO:0000259" key="1">
    <source>
        <dbReference type="Pfam" id="PF09917"/>
    </source>
</evidence>